<evidence type="ECO:0000256" key="5">
    <source>
        <dbReference type="ARBA" id="ARBA00023136"/>
    </source>
</evidence>
<dbReference type="AlphaFoldDB" id="A0A1H6TNT5"/>
<dbReference type="InterPro" id="IPR003838">
    <property type="entry name" value="ABC3_permease_C"/>
</dbReference>
<feature type="transmembrane region" description="Helical" evidence="6">
    <location>
        <begin position="21"/>
        <end position="41"/>
    </location>
</feature>
<gene>
    <name evidence="9" type="ORF">SAMN04487995_2345</name>
</gene>
<evidence type="ECO:0000256" key="6">
    <source>
        <dbReference type="SAM" id="Phobius"/>
    </source>
</evidence>
<keyword evidence="3 6" id="KW-0812">Transmembrane</keyword>
<feature type="transmembrane region" description="Helical" evidence="6">
    <location>
        <begin position="332"/>
        <end position="359"/>
    </location>
</feature>
<dbReference type="InterPro" id="IPR050250">
    <property type="entry name" value="Macrolide_Exporter_MacB"/>
</dbReference>
<protein>
    <submittedName>
        <fullName evidence="9">ABC-type transport system, involved in lipoprotein release, permease component</fullName>
    </submittedName>
</protein>
<dbReference type="Pfam" id="PF12704">
    <property type="entry name" value="MacB_PCD"/>
    <property type="match status" value="1"/>
</dbReference>
<dbReference type="InterPro" id="IPR025857">
    <property type="entry name" value="MacB_PCD"/>
</dbReference>
<name>A0A1H6TNT5_9BACT</name>
<keyword evidence="2" id="KW-1003">Cell membrane</keyword>
<feature type="domain" description="ABC3 transporter permease C-terminal" evidence="7">
    <location>
        <begin position="678"/>
        <end position="780"/>
    </location>
</feature>
<proteinExistence type="predicted"/>
<keyword evidence="5 6" id="KW-0472">Membrane</keyword>
<reference evidence="9 10" key="1">
    <citation type="submission" date="2016-10" db="EMBL/GenBank/DDBJ databases">
        <authorList>
            <person name="de Groot N.N."/>
        </authorList>
    </citation>
    <scope>NUCLEOTIDE SEQUENCE [LARGE SCALE GENOMIC DNA]</scope>
    <source>
        <strain evidence="9 10">DSM 19938</strain>
    </source>
</reference>
<dbReference type="EMBL" id="FNXY01000003">
    <property type="protein sequence ID" value="SEI81723.1"/>
    <property type="molecule type" value="Genomic_DNA"/>
</dbReference>
<feature type="transmembrane region" description="Helical" evidence="6">
    <location>
        <begin position="761"/>
        <end position="780"/>
    </location>
</feature>
<keyword evidence="4 6" id="KW-1133">Transmembrane helix</keyword>
<dbReference type="GO" id="GO:0005886">
    <property type="term" value="C:plasma membrane"/>
    <property type="evidence" value="ECO:0007669"/>
    <property type="project" value="UniProtKB-SubCell"/>
</dbReference>
<evidence type="ECO:0000259" key="7">
    <source>
        <dbReference type="Pfam" id="PF02687"/>
    </source>
</evidence>
<dbReference type="STRING" id="408657.SAMN04487995_2345"/>
<sequence length="797" mass="88938">MLKNYFKIAYRNLQRSKAYTFINICGLALGITCAILIFMLVRYHLSFDNFHAKSDRIYRLITEFHEETIVQENGVPSPLGKAFRNDFAFAEKTARVVSYDRQLISLPNSKDNLKFEEKEGLAYAEPEFFDIMNFPLLEGDKNTVLKNPNSAIITEKLAVKYFGKAGAIGQTIRINNSTNYKITGILQDLPVNTDRCQQIYLSYENLKDENAWLAGDNSWGGVYSGSQSFVLLKEGISQEIVEKALPAISKKYYSPKDAVTFQFKLQPLSDIHFNSELGGYMEKKNLWALAFIGIFLIVTACLNFINLATAQALSRSKEIGVRKVLGSRKSQLFWQFIAETAIITGFAVGAALILCYAILPYVNTLFESQLTISILSDISLLAFLAGLALIAIFCSGSYPGLILAGFQPIAALKGKLSQKNVGGFTLRRGLVVAQFAISQILIIGTIVIANQMHFSQKTDLGFKKDAVVMLPVPDKDLSKMSTLRSRISQNSGVGNNTFCFEAPAANSNRTVKMRFDSRSEDELFSINMKFADDQYINSFGLKIIAGRNIARSDTAREFVVNEMLVKKLNLKSPQDIIGKKLSVNGGQSSALIVGVVEDFHHYSLRQSIMPICIVSDYTNYQNFAVNIDARNMKSTLESIEKLWSEVFPQYVYKYEFLDDRIAEFYQTDNLMLQLIQAFAAIAIFIGCLGLYGLISFMTTQKTKEIGVRKVLGASVANIVWIFGKEFVRLLLVAFIVAGPLAWWVMNSWLQDFQYKAEFGAGVFLLSLTTTLIIAAVTVGYKSVSAALKDPVKSLKSE</sequence>
<evidence type="ECO:0000313" key="10">
    <source>
        <dbReference type="Proteomes" id="UP000199532"/>
    </source>
</evidence>
<feature type="transmembrane region" description="Helical" evidence="6">
    <location>
        <begin position="379"/>
        <end position="409"/>
    </location>
</feature>
<evidence type="ECO:0000256" key="1">
    <source>
        <dbReference type="ARBA" id="ARBA00004651"/>
    </source>
</evidence>
<feature type="domain" description="MacB-like periplasmic core" evidence="8">
    <location>
        <begin position="20"/>
        <end position="247"/>
    </location>
</feature>
<dbReference type="GO" id="GO:0022857">
    <property type="term" value="F:transmembrane transporter activity"/>
    <property type="evidence" value="ECO:0007669"/>
    <property type="project" value="TreeGrafter"/>
</dbReference>
<evidence type="ECO:0000256" key="4">
    <source>
        <dbReference type="ARBA" id="ARBA00022989"/>
    </source>
</evidence>
<keyword evidence="9" id="KW-0449">Lipoprotein</keyword>
<feature type="transmembrane region" description="Helical" evidence="6">
    <location>
        <begin position="670"/>
        <end position="694"/>
    </location>
</feature>
<feature type="transmembrane region" description="Helical" evidence="6">
    <location>
        <begin position="286"/>
        <end position="308"/>
    </location>
</feature>
<accession>A0A1H6TNT5</accession>
<keyword evidence="10" id="KW-1185">Reference proteome</keyword>
<comment type="subcellular location">
    <subcellularLocation>
        <location evidence="1">Cell membrane</location>
        <topology evidence="1">Multi-pass membrane protein</topology>
    </subcellularLocation>
</comment>
<feature type="domain" description="ABC3 transporter permease C-terminal" evidence="7">
    <location>
        <begin position="291"/>
        <end position="405"/>
    </location>
</feature>
<dbReference type="Pfam" id="PF02687">
    <property type="entry name" value="FtsX"/>
    <property type="match status" value="2"/>
</dbReference>
<evidence type="ECO:0000256" key="3">
    <source>
        <dbReference type="ARBA" id="ARBA00022692"/>
    </source>
</evidence>
<dbReference type="Proteomes" id="UP000199532">
    <property type="component" value="Unassembled WGS sequence"/>
</dbReference>
<feature type="transmembrane region" description="Helical" evidence="6">
    <location>
        <begin position="729"/>
        <end position="749"/>
    </location>
</feature>
<dbReference type="PANTHER" id="PTHR30572:SF18">
    <property type="entry name" value="ABC-TYPE MACROLIDE FAMILY EXPORT SYSTEM PERMEASE COMPONENT 2"/>
    <property type="match status" value="1"/>
</dbReference>
<organism evidence="9 10">
    <name type="scientific">Dyadobacter koreensis</name>
    <dbReference type="NCBI Taxonomy" id="408657"/>
    <lineage>
        <taxon>Bacteria</taxon>
        <taxon>Pseudomonadati</taxon>
        <taxon>Bacteroidota</taxon>
        <taxon>Cytophagia</taxon>
        <taxon>Cytophagales</taxon>
        <taxon>Spirosomataceae</taxon>
        <taxon>Dyadobacter</taxon>
    </lineage>
</organism>
<dbReference type="OrthoDB" id="5933722at2"/>
<evidence type="ECO:0000313" key="9">
    <source>
        <dbReference type="EMBL" id="SEI81723.1"/>
    </source>
</evidence>
<evidence type="ECO:0000256" key="2">
    <source>
        <dbReference type="ARBA" id="ARBA00022475"/>
    </source>
</evidence>
<dbReference type="PANTHER" id="PTHR30572">
    <property type="entry name" value="MEMBRANE COMPONENT OF TRANSPORTER-RELATED"/>
    <property type="match status" value="1"/>
</dbReference>
<dbReference type="RefSeq" id="WP_090335319.1">
    <property type="nucleotide sequence ID" value="NZ_FNXY01000003.1"/>
</dbReference>
<evidence type="ECO:0000259" key="8">
    <source>
        <dbReference type="Pfam" id="PF12704"/>
    </source>
</evidence>
<feature type="transmembrane region" description="Helical" evidence="6">
    <location>
        <begin position="430"/>
        <end position="449"/>
    </location>
</feature>